<sequence>MHEGQTPMTPGHHCCRGHFPTFAIIMLLIGIFWLLNDLNILVTSIPWLPIILIVLAFSWIIGFYKRK</sequence>
<dbReference type="Proteomes" id="UP000230136">
    <property type="component" value="Unassembled WGS sequence"/>
</dbReference>
<feature type="transmembrane region" description="Helical" evidence="1">
    <location>
        <begin position="47"/>
        <end position="64"/>
    </location>
</feature>
<evidence type="ECO:0000313" key="2">
    <source>
        <dbReference type="EMBL" id="PJC01594.1"/>
    </source>
</evidence>
<dbReference type="AlphaFoldDB" id="A0A2M8DQP3"/>
<keyword evidence="1" id="KW-0472">Membrane</keyword>
<name>A0A2M8DQP3_9BACT</name>
<evidence type="ECO:0008006" key="4">
    <source>
        <dbReference type="Google" id="ProtNLM"/>
    </source>
</evidence>
<evidence type="ECO:0000256" key="1">
    <source>
        <dbReference type="SAM" id="Phobius"/>
    </source>
</evidence>
<accession>A0A2M8DQP3</accession>
<protein>
    <recommendedName>
        <fullName evidence="4">DUF5668 domain-containing protein</fullName>
    </recommendedName>
</protein>
<organism evidence="2 3">
    <name type="scientific">Candidatus Komeilibacteria bacterium CG_4_9_14_0_8_um_filter_36_9</name>
    <dbReference type="NCBI Taxonomy" id="1974473"/>
    <lineage>
        <taxon>Bacteria</taxon>
        <taxon>Candidatus Komeiliibacteriota</taxon>
    </lineage>
</organism>
<dbReference type="EMBL" id="PFSY01000150">
    <property type="protein sequence ID" value="PJC01594.1"/>
    <property type="molecule type" value="Genomic_DNA"/>
</dbReference>
<gene>
    <name evidence="2" type="ORF">CO073_03245</name>
</gene>
<evidence type="ECO:0000313" key="3">
    <source>
        <dbReference type="Proteomes" id="UP000230136"/>
    </source>
</evidence>
<feature type="transmembrane region" description="Helical" evidence="1">
    <location>
        <begin position="17"/>
        <end position="35"/>
    </location>
</feature>
<comment type="caution">
    <text evidence="2">The sequence shown here is derived from an EMBL/GenBank/DDBJ whole genome shotgun (WGS) entry which is preliminary data.</text>
</comment>
<proteinExistence type="predicted"/>
<keyword evidence="1" id="KW-1133">Transmembrane helix</keyword>
<keyword evidence="1" id="KW-0812">Transmembrane</keyword>
<reference evidence="3" key="1">
    <citation type="submission" date="2017-09" db="EMBL/GenBank/DDBJ databases">
        <title>Depth-based differentiation of microbial function through sediment-hosted aquifers and enrichment of novel symbionts in the deep terrestrial subsurface.</title>
        <authorList>
            <person name="Probst A.J."/>
            <person name="Ladd B."/>
            <person name="Jarett J.K."/>
            <person name="Geller-Mcgrath D.E."/>
            <person name="Sieber C.M.K."/>
            <person name="Emerson J.B."/>
            <person name="Anantharaman K."/>
            <person name="Thomas B.C."/>
            <person name="Malmstrom R."/>
            <person name="Stieglmeier M."/>
            <person name="Klingl A."/>
            <person name="Woyke T."/>
            <person name="Ryan C.M."/>
            <person name="Banfield J.F."/>
        </authorList>
    </citation>
    <scope>NUCLEOTIDE SEQUENCE [LARGE SCALE GENOMIC DNA]</scope>
</reference>